<comment type="caution">
    <text evidence="2">The sequence shown here is derived from an EMBL/GenBank/DDBJ whole genome shotgun (WGS) entry which is preliminary data.</text>
</comment>
<organism evidence="2">
    <name type="scientific">Tetraodon nigroviridis</name>
    <name type="common">Spotted green pufferfish</name>
    <name type="synonym">Chelonodon nigroviridis</name>
    <dbReference type="NCBI Taxonomy" id="99883"/>
    <lineage>
        <taxon>Eukaryota</taxon>
        <taxon>Metazoa</taxon>
        <taxon>Chordata</taxon>
        <taxon>Craniata</taxon>
        <taxon>Vertebrata</taxon>
        <taxon>Euteleostomi</taxon>
        <taxon>Actinopterygii</taxon>
        <taxon>Neopterygii</taxon>
        <taxon>Teleostei</taxon>
        <taxon>Neoteleostei</taxon>
        <taxon>Acanthomorphata</taxon>
        <taxon>Eupercaria</taxon>
        <taxon>Tetraodontiformes</taxon>
        <taxon>Tetradontoidea</taxon>
        <taxon>Tetraodontidae</taxon>
        <taxon>Tetraodon</taxon>
    </lineage>
</organism>
<reference evidence="2" key="1">
    <citation type="journal article" date="2004" name="Nature">
        <title>Genome duplication in the teleost fish Tetraodon nigroviridis reveals the early vertebrate proto-karyotype.</title>
        <authorList>
            <person name="Jaillon O."/>
            <person name="Aury J.-M."/>
            <person name="Brunet F."/>
            <person name="Petit J.-L."/>
            <person name="Stange-Thomann N."/>
            <person name="Mauceli E."/>
            <person name="Bouneau L."/>
            <person name="Fischer C."/>
            <person name="Ozouf-Costaz C."/>
            <person name="Bernot A."/>
            <person name="Nicaud S."/>
            <person name="Jaffe D."/>
            <person name="Fisher S."/>
            <person name="Lutfalla G."/>
            <person name="Dossat C."/>
            <person name="Segurens B."/>
            <person name="Dasilva C."/>
            <person name="Salanoubat M."/>
            <person name="Levy M."/>
            <person name="Boudet N."/>
            <person name="Castellano S."/>
            <person name="Anthouard V."/>
            <person name="Jubin C."/>
            <person name="Castelli V."/>
            <person name="Katinka M."/>
            <person name="Vacherie B."/>
            <person name="Biemont C."/>
            <person name="Skalli Z."/>
            <person name="Cattolico L."/>
            <person name="Poulain J."/>
            <person name="De Berardinis V."/>
            <person name="Cruaud C."/>
            <person name="Duprat S."/>
            <person name="Brottier P."/>
            <person name="Coutanceau J.-P."/>
            <person name="Gouzy J."/>
            <person name="Parra G."/>
            <person name="Lardier G."/>
            <person name="Chapple C."/>
            <person name="McKernan K.J."/>
            <person name="McEwan P."/>
            <person name="Bosak S."/>
            <person name="Kellis M."/>
            <person name="Volff J.-N."/>
            <person name="Guigo R."/>
            <person name="Zody M.C."/>
            <person name="Mesirov J."/>
            <person name="Lindblad-Toh K."/>
            <person name="Birren B."/>
            <person name="Nusbaum C."/>
            <person name="Kahn D."/>
            <person name="Robinson-Rechavi M."/>
            <person name="Laudet V."/>
            <person name="Schachter V."/>
            <person name="Quetier F."/>
            <person name="Saurin W."/>
            <person name="Scarpelli C."/>
            <person name="Wincker P."/>
            <person name="Lander E.S."/>
            <person name="Weissenbach J."/>
            <person name="Roest Crollius H."/>
        </authorList>
    </citation>
    <scope>NUCLEOTIDE SEQUENCE [LARGE SCALE GENOMIC DNA]</scope>
</reference>
<feature type="transmembrane region" description="Helical" evidence="1">
    <location>
        <begin position="132"/>
        <end position="148"/>
    </location>
</feature>
<name>Q4SAB1_TETNG</name>
<protein>
    <submittedName>
        <fullName evidence="2">(spotted green pufferfish) hypothetical protein</fullName>
    </submittedName>
</protein>
<sequence length="197" mass="21203">MNYSQQVALHTQRLRTNVTVQTQQPGLQRPELVLEDGGGGLKHGHAGTESAGTVGPGSCYRRVSHALITQDRSSPGSGVSNIRKTPVPQFFVMCSGSAFTKLFFCAVALLAASQARLDGVLVPAEVLSVGRAALMFGSLTLIWTFFAGERYTPLNATRGISRTPVLSWRMICTHAAAAFYHCGGVFTVPREVKLHDE</sequence>
<keyword evidence="1" id="KW-1133">Transmembrane helix</keyword>
<dbReference type="KEGG" id="tng:GSTEN00021537G001"/>
<evidence type="ECO:0000256" key="1">
    <source>
        <dbReference type="SAM" id="Phobius"/>
    </source>
</evidence>
<feature type="transmembrane region" description="Helical" evidence="1">
    <location>
        <begin position="90"/>
        <end position="112"/>
    </location>
</feature>
<accession>Q4SAB1</accession>
<dbReference type="AlphaFoldDB" id="Q4SAB1"/>
<proteinExistence type="predicted"/>
<keyword evidence="1" id="KW-0472">Membrane</keyword>
<dbReference type="EMBL" id="CAAE01014691">
    <property type="protein sequence ID" value="CAG02421.1"/>
    <property type="molecule type" value="Genomic_DNA"/>
</dbReference>
<evidence type="ECO:0000313" key="2">
    <source>
        <dbReference type="EMBL" id="CAG02421.1"/>
    </source>
</evidence>
<reference evidence="2" key="2">
    <citation type="submission" date="2004-02" db="EMBL/GenBank/DDBJ databases">
        <authorList>
            <consortium name="Genoscope"/>
            <consortium name="Whitehead Institute Centre for Genome Research"/>
        </authorList>
    </citation>
    <scope>NUCLEOTIDE SEQUENCE</scope>
</reference>
<keyword evidence="1" id="KW-0812">Transmembrane</keyword>
<gene>
    <name evidence="2" type="ORF">GSTENG00021537001</name>
</gene>